<organism evidence="1 2">
    <name type="scientific">Thermanaerovibrio velox DSM 12556</name>
    <dbReference type="NCBI Taxonomy" id="926567"/>
    <lineage>
        <taxon>Bacteria</taxon>
        <taxon>Thermotogati</taxon>
        <taxon>Synergistota</taxon>
        <taxon>Synergistia</taxon>
        <taxon>Synergistales</taxon>
        <taxon>Synergistaceae</taxon>
        <taxon>Thermanaerovibrio</taxon>
    </lineage>
</organism>
<dbReference type="RefSeq" id="WP_006583841.1">
    <property type="nucleotide sequence ID" value="NZ_CM001377.1"/>
</dbReference>
<dbReference type="HOGENOM" id="CLU_2630311_0_0_0"/>
<accession>H0UN62</accession>
<reference evidence="1 2" key="1">
    <citation type="submission" date="2011-10" db="EMBL/GenBank/DDBJ databases">
        <title>The Noncontiguous Finished genome of Thermanaerovibrio velox DSM 12556.</title>
        <authorList>
            <consortium name="US DOE Joint Genome Institute (JGI-PGF)"/>
            <person name="Lucas S."/>
            <person name="Copeland A."/>
            <person name="Lapidus A."/>
            <person name="Glavina del Rio T."/>
            <person name="Dalin E."/>
            <person name="Tice H."/>
            <person name="Bruce D."/>
            <person name="Goodwin L."/>
            <person name="Pitluck S."/>
            <person name="Peters L."/>
            <person name="Mikhailova N."/>
            <person name="Teshima H."/>
            <person name="Kyrpides N."/>
            <person name="Mavromatis K."/>
            <person name="Ivanova N."/>
            <person name="Markowitz V."/>
            <person name="Cheng J.-F."/>
            <person name="Hugenholtz P."/>
            <person name="Woyke T."/>
            <person name="Wu D."/>
            <person name="Spring S."/>
            <person name="Brambilla E.-M."/>
            <person name="Klenk H.-P."/>
            <person name="Eisen J.A."/>
        </authorList>
    </citation>
    <scope>NUCLEOTIDE SEQUENCE [LARGE SCALE GENOMIC DNA]</scope>
    <source>
        <strain evidence="1 2">DSM 12556</strain>
    </source>
</reference>
<dbReference type="EMBL" id="CM001377">
    <property type="protein sequence ID" value="EHM10347.1"/>
    <property type="molecule type" value="Genomic_DNA"/>
</dbReference>
<dbReference type="Proteomes" id="UP000005730">
    <property type="component" value="Chromosome"/>
</dbReference>
<dbReference type="AlphaFoldDB" id="H0UN62"/>
<evidence type="ECO:0000313" key="2">
    <source>
        <dbReference type="Proteomes" id="UP000005730"/>
    </source>
</evidence>
<keyword evidence="2" id="KW-1185">Reference proteome</keyword>
<gene>
    <name evidence="1" type="ORF">TheveDRAFT_1225</name>
</gene>
<dbReference type="eggNOG" id="ENOG5033DYC">
    <property type="taxonomic scope" value="Bacteria"/>
</dbReference>
<dbReference type="STRING" id="926567.TheveDRAFT_1225"/>
<protein>
    <submittedName>
        <fullName evidence="1">Uncharacterized protein</fullName>
    </submittedName>
</protein>
<sequence length="84" mass="10172">MSRAFVREEDEDLLNLKYDESYVKKRTDWLNIQRKKLAFLTSDPKAESIDPATRERWIAQTREDIERTEEELRRVKAMLEERKG</sequence>
<evidence type="ECO:0000313" key="1">
    <source>
        <dbReference type="EMBL" id="EHM10347.1"/>
    </source>
</evidence>
<proteinExistence type="predicted"/>
<dbReference type="OrthoDB" id="5594at2"/>
<name>H0UN62_9BACT</name>